<feature type="domain" description="SET" evidence="1">
    <location>
        <begin position="34"/>
        <end position="175"/>
    </location>
</feature>
<protein>
    <recommendedName>
        <fullName evidence="1">SET domain-containing protein</fullName>
    </recommendedName>
</protein>
<evidence type="ECO:0000259" key="1">
    <source>
        <dbReference type="PROSITE" id="PS50280"/>
    </source>
</evidence>
<organism evidence="2">
    <name type="scientific">Indivirus ILV1</name>
    <dbReference type="NCBI Taxonomy" id="1977633"/>
    <lineage>
        <taxon>Viruses</taxon>
        <taxon>Varidnaviria</taxon>
        <taxon>Bamfordvirae</taxon>
        <taxon>Nucleocytoviricota</taxon>
        <taxon>Megaviricetes</taxon>
        <taxon>Imitervirales</taxon>
        <taxon>Mimiviridae</taxon>
        <taxon>Klosneuvirinae</taxon>
        <taxon>Indivirus</taxon>
    </lineage>
</organism>
<dbReference type="InterPro" id="IPR046341">
    <property type="entry name" value="SET_dom_sf"/>
</dbReference>
<dbReference type="InterPro" id="IPR001214">
    <property type="entry name" value="SET_dom"/>
</dbReference>
<dbReference type="EMBL" id="KY684087">
    <property type="protein sequence ID" value="ARF09821.1"/>
    <property type="molecule type" value="Genomic_DNA"/>
</dbReference>
<name>A0A1V0SDQ3_9VIRU</name>
<dbReference type="SUPFAM" id="SSF82199">
    <property type="entry name" value="SET domain"/>
    <property type="match status" value="1"/>
</dbReference>
<accession>A0A1V0SDQ3</accession>
<dbReference type="Pfam" id="PF00856">
    <property type="entry name" value="SET"/>
    <property type="match status" value="1"/>
</dbReference>
<gene>
    <name evidence="2" type="ORF">Indivirus_3_70</name>
</gene>
<reference evidence="2" key="1">
    <citation type="journal article" date="2017" name="Science">
        <title>Giant viruses with an expanded complement of translation system components.</title>
        <authorList>
            <person name="Schulz F."/>
            <person name="Yutin N."/>
            <person name="Ivanova N.N."/>
            <person name="Ortega D.R."/>
            <person name="Lee T.K."/>
            <person name="Vierheilig J."/>
            <person name="Daims H."/>
            <person name="Horn M."/>
            <person name="Wagner M."/>
            <person name="Jensen G.J."/>
            <person name="Kyrpides N.C."/>
            <person name="Koonin E.V."/>
            <person name="Woyke T."/>
        </authorList>
    </citation>
    <scope>NUCLEOTIDE SEQUENCE</scope>
    <source>
        <strain evidence="2">ILV1</strain>
    </source>
</reference>
<sequence length="191" mass="22203">MNKKKNITKEFSFEFDRLLDIDRLLKTTKNKNNLKITLKKNPIKGTGIYATEYIEFGETIAYYKIRVFNEATYSSPTNYVYAFSVYGVSGKQSEHLIGDIDIHSIPDPKNNIPFWGMLVNEPSEDQDINAEVDTNIDENYKNKNIKRVKAGTYLVYKIIATRDINIGEEITIYYGDSYERNYKLNPKILKK</sequence>
<dbReference type="PROSITE" id="PS50280">
    <property type="entry name" value="SET"/>
    <property type="match status" value="1"/>
</dbReference>
<dbReference type="Gene3D" id="2.170.270.10">
    <property type="entry name" value="SET domain"/>
    <property type="match status" value="1"/>
</dbReference>
<proteinExistence type="predicted"/>
<evidence type="ECO:0000313" key="2">
    <source>
        <dbReference type="EMBL" id="ARF09821.1"/>
    </source>
</evidence>